<evidence type="ECO:0000313" key="2">
    <source>
        <dbReference type="Proteomes" id="UP000217784"/>
    </source>
</evidence>
<gene>
    <name evidence="1" type="ORF">ASJ80_13255</name>
</gene>
<keyword evidence="2" id="KW-1185">Reference proteome</keyword>
<dbReference type="RefSeq" id="WP_069581913.1">
    <property type="nucleotide sequence ID" value="NZ_LMVM01000001.1"/>
</dbReference>
<protein>
    <submittedName>
        <fullName evidence="1">Uncharacterized protein</fullName>
    </submittedName>
</protein>
<organism evidence="1 2">
    <name type="scientific">Methanobacterium bryantii</name>
    <dbReference type="NCBI Taxonomy" id="2161"/>
    <lineage>
        <taxon>Archaea</taxon>
        <taxon>Methanobacteriati</taxon>
        <taxon>Methanobacteriota</taxon>
        <taxon>Methanomada group</taxon>
        <taxon>Methanobacteria</taxon>
        <taxon>Methanobacteriales</taxon>
        <taxon>Methanobacteriaceae</taxon>
        <taxon>Methanobacterium</taxon>
    </lineage>
</organism>
<sequence length="147" mass="16957">MVNEDELTDMIVNMDLEKVQGPKDIWEKKIDLDDGRSLVVGYEEESKVCQGLTKDLTSGMDEEKCAITYSWYWEVRDSETWGIIYENHDTDLSFCSEDLQRAWSDESTFEDIGDVPGTELCTWSDQNGIDDIVEDIIDDIRDVVKIQ</sequence>
<dbReference type="AlphaFoldDB" id="A0A2A2H976"/>
<proteinExistence type="predicted"/>
<dbReference type="Proteomes" id="UP000217784">
    <property type="component" value="Unassembled WGS sequence"/>
</dbReference>
<comment type="caution">
    <text evidence="1">The sequence shown here is derived from an EMBL/GenBank/DDBJ whole genome shotgun (WGS) entry which is preliminary data.</text>
</comment>
<dbReference type="EMBL" id="LMVM01000001">
    <property type="protein sequence ID" value="PAV05830.1"/>
    <property type="molecule type" value="Genomic_DNA"/>
</dbReference>
<evidence type="ECO:0000313" key="1">
    <source>
        <dbReference type="EMBL" id="PAV05830.1"/>
    </source>
</evidence>
<name>A0A2A2H976_METBR</name>
<dbReference type="OrthoDB" id="373313at2157"/>
<reference evidence="1 2" key="1">
    <citation type="journal article" date="2017" name="BMC Genomics">
        <title>Genomic analysis of methanogenic archaea reveals a shift towards energy conservation.</title>
        <authorList>
            <person name="Gilmore S.P."/>
            <person name="Henske J.K."/>
            <person name="Sexton J.A."/>
            <person name="Solomon K.V."/>
            <person name="Seppala S."/>
            <person name="Yoo J.I."/>
            <person name="Huyett L.M."/>
            <person name="Pressman A."/>
            <person name="Cogan J.Z."/>
            <person name="Kivenson V."/>
            <person name="Peng X."/>
            <person name="Tan Y."/>
            <person name="Valentine D.L."/>
            <person name="O'Malley M.A."/>
        </authorList>
    </citation>
    <scope>NUCLEOTIDE SEQUENCE [LARGE SCALE GENOMIC DNA]</scope>
    <source>
        <strain evidence="1 2">M.o.H.</strain>
    </source>
</reference>
<accession>A0A2A2H976</accession>